<gene>
    <name evidence="3" type="ORF">EMAD1354_LOCUS1390</name>
</gene>
<name>A0A7S0XJ52_9RHOD</name>
<proteinExistence type="predicted"/>
<organism evidence="3">
    <name type="scientific">Erythrolobus madagascarensis</name>
    <dbReference type="NCBI Taxonomy" id="708628"/>
    <lineage>
        <taxon>Eukaryota</taxon>
        <taxon>Rhodophyta</taxon>
        <taxon>Bangiophyceae</taxon>
        <taxon>Porphyridiales</taxon>
        <taxon>Porphyridiaceae</taxon>
        <taxon>Erythrolobus</taxon>
    </lineage>
</organism>
<sequence>MRSGRDYGLSTNRGREKGGISSGTRARLGQVSLLAAVLGIFLGLVGWGCIVGTILHVGHHRNTAVNIPLALLSLLTSFRLLMPAWMAFLGAPGYSIPIELQDLL</sequence>
<accession>A0A7S0XJ52</accession>
<protein>
    <submittedName>
        <fullName evidence="3">Uncharacterized protein</fullName>
    </submittedName>
</protein>
<dbReference type="AlphaFoldDB" id="A0A7S0XJ52"/>
<reference evidence="3" key="1">
    <citation type="submission" date="2021-01" db="EMBL/GenBank/DDBJ databases">
        <authorList>
            <person name="Corre E."/>
            <person name="Pelletier E."/>
            <person name="Niang G."/>
            <person name="Scheremetjew M."/>
            <person name="Finn R."/>
            <person name="Kale V."/>
            <person name="Holt S."/>
            <person name="Cochrane G."/>
            <person name="Meng A."/>
            <person name="Brown T."/>
            <person name="Cohen L."/>
        </authorList>
    </citation>
    <scope>NUCLEOTIDE SEQUENCE</scope>
    <source>
        <strain evidence="3">CCMP3276</strain>
    </source>
</reference>
<evidence type="ECO:0000313" key="3">
    <source>
        <dbReference type="EMBL" id="CAD8725310.1"/>
    </source>
</evidence>
<keyword evidence="2" id="KW-0472">Membrane</keyword>
<feature type="transmembrane region" description="Helical" evidence="2">
    <location>
        <begin position="33"/>
        <end position="57"/>
    </location>
</feature>
<feature type="region of interest" description="Disordered" evidence="1">
    <location>
        <begin position="1"/>
        <end position="22"/>
    </location>
</feature>
<keyword evidence="2" id="KW-1133">Transmembrane helix</keyword>
<feature type="transmembrane region" description="Helical" evidence="2">
    <location>
        <begin position="69"/>
        <end position="88"/>
    </location>
</feature>
<evidence type="ECO:0000256" key="2">
    <source>
        <dbReference type="SAM" id="Phobius"/>
    </source>
</evidence>
<dbReference type="EMBL" id="HBFE01002112">
    <property type="protein sequence ID" value="CAD8725310.1"/>
    <property type="molecule type" value="Transcribed_RNA"/>
</dbReference>
<keyword evidence="2" id="KW-0812">Transmembrane</keyword>
<evidence type="ECO:0000256" key="1">
    <source>
        <dbReference type="SAM" id="MobiDB-lite"/>
    </source>
</evidence>